<dbReference type="InterPro" id="IPR006205">
    <property type="entry name" value="Mev_gal_kin"/>
</dbReference>
<dbReference type="Pfam" id="PF00288">
    <property type="entry name" value="GHMP_kinases_N"/>
    <property type="match status" value="1"/>
</dbReference>
<dbReference type="PRINTS" id="PR00959">
    <property type="entry name" value="MEVGALKINASE"/>
</dbReference>
<dbReference type="OrthoDB" id="9764892at2"/>
<dbReference type="InterPro" id="IPR036554">
    <property type="entry name" value="GHMP_kinase_C_sf"/>
</dbReference>
<dbReference type="AlphaFoldDB" id="A0A2T5IMV6"/>
<dbReference type="InterPro" id="IPR006204">
    <property type="entry name" value="GHMP_kinase_N_dom"/>
</dbReference>
<feature type="domain" description="GHMP kinase N-terminal" evidence="10">
    <location>
        <begin position="76"/>
        <end position="152"/>
    </location>
</feature>
<reference evidence="12 13" key="1">
    <citation type="submission" date="2018-04" db="EMBL/GenBank/DDBJ databases">
        <title>Genomic Encyclopedia of Archaeal and Bacterial Type Strains, Phase II (KMG-II): from individual species to whole genera.</title>
        <authorList>
            <person name="Goeker M."/>
        </authorList>
    </citation>
    <scope>NUCLEOTIDE SEQUENCE [LARGE SCALE GENOMIC DNA]</scope>
    <source>
        <strain evidence="12 13">DSM 18806</strain>
    </source>
</reference>
<dbReference type="Gene3D" id="3.30.70.890">
    <property type="entry name" value="GHMP kinase, C-terminal domain"/>
    <property type="match status" value="1"/>
</dbReference>
<keyword evidence="7" id="KW-0460">Magnesium</keyword>
<keyword evidence="13" id="KW-1185">Reference proteome</keyword>
<dbReference type="Proteomes" id="UP000244161">
    <property type="component" value="Unassembled WGS sequence"/>
</dbReference>
<evidence type="ECO:0000256" key="3">
    <source>
        <dbReference type="ARBA" id="ARBA00022679"/>
    </source>
</evidence>
<dbReference type="PANTHER" id="PTHR43290:SF2">
    <property type="entry name" value="MEVALONATE KINASE"/>
    <property type="match status" value="1"/>
</dbReference>
<keyword evidence="6" id="KW-0067">ATP-binding</keyword>
<evidence type="ECO:0000256" key="8">
    <source>
        <dbReference type="ARBA" id="ARBA00023098"/>
    </source>
</evidence>
<dbReference type="SUPFAM" id="SSF54211">
    <property type="entry name" value="Ribosomal protein S5 domain 2-like"/>
    <property type="match status" value="1"/>
</dbReference>
<evidence type="ECO:0000256" key="1">
    <source>
        <dbReference type="ARBA" id="ARBA00022490"/>
    </source>
</evidence>
<dbReference type="GO" id="GO:0005524">
    <property type="term" value="F:ATP binding"/>
    <property type="evidence" value="ECO:0007669"/>
    <property type="project" value="UniProtKB-KW"/>
</dbReference>
<dbReference type="GO" id="GO:0019287">
    <property type="term" value="P:isopentenyl diphosphate biosynthetic process, mevalonate pathway"/>
    <property type="evidence" value="ECO:0007669"/>
    <property type="project" value="UniProtKB-UniPathway"/>
</dbReference>
<organism evidence="12 13">
    <name type="scientific">Trichococcus patagoniensis</name>
    <dbReference type="NCBI Taxonomy" id="382641"/>
    <lineage>
        <taxon>Bacteria</taxon>
        <taxon>Bacillati</taxon>
        <taxon>Bacillota</taxon>
        <taxon>Bacilli</taxon>
        <taxon>Lactobacillales</taxon>
        <taxon>Carnobacteriaceae</taxon>
        <taxon>Trichococcus</taxon>
    </lineage>
</organism>
<dbReference type="PANTHER" id="PTHR43290">
    <property type="entry name" value="MEVALONATE KINASE"/>
    <property type="match status" value="1"/>
</dbReference>
<comment type="pathway">
    <text evidence="9">Isoprenoid biosynthesis; isopentenyl diphosphate biosynthesis via mevalonate pathway; isopentenyl diphosphate from (R)-mevalonate: step 1/3.</text>
</comment>
<dbReference type="InterPro" id="IPR013750">
    <property type="entry name" value="GHMP_kinase_C_dom"/>
</dbReference>
<evidence type="ECO:0000256" key="5">
    <source>
        <dbReference type="ARBA" id="ARBA00022777"/>
    </source>
</evidence>
<protein>
    <submittedName>
        <fullName evidence="12">Mevalonate kinase</fullName>
    </submittedName>
</protein>
<dbReference type="GO" id="GO:0005829">
    <property type="term" value="C:cytosol"/>
    <property type="evidence" value="ECO:0007669"/>
    <property type="project" value="TreeGrafter"/>
</dbReference>
<feature type="domain" description="GHMP kinase C-terminal" evidence="11">
    <location>
        <begin position="223"/>
        <end position="302"/>
    </location>
</feature>
<evidence type="ECO:0000313" key="12">
    <source>
        <dbReference type="EMBL" id="PTQ85143.1"/>
    </source>
</evidence>
<evidence type="ECO:0000256" key="7">
    <source>
        <dbReference type="ARBA" id="ARBA00022842"/>
    </source>
</evidence>
<dbReference type="EMBL" id="QAOM01000005">
    <property type="protein sequence ID" value="PTQ85143.1"/>
    <property type="molecule type" value="Genomic_DNA"/>
</dbReference>
<evidence type="ECO:0000256" key="6">
    <source>
        <dbReference type="ARBA" id="ARBA00022840"/>
    </source>
</evidence>
<dbReference type="InterPro" id="IPR014721">
    <property type="entry name" value="Ribsml_uS5_D2-typ_fold_subgr"/>
</dbReference>
<dbReference type="Pfam" id="PF08544">
    <property type="entry name" value="GHMP_kinases_C"/>
    <property type="match status" value="1"/>
</dbReference>
<keyword evidence="4" id="KW-0547">Nucleotide-binding</keyword>
<keyword evidence="5 12" id="KW-0418">Kinase</keyword>
<dbReference type="UniPathway" id="UPA00057">
    <property type="reaction ID" value="UER00098"/>
</dbReference>
<comment type="caution">
    <text evidence="12">The sequence shown here is derived from an EMBL/GenBank/DDBJ whole genome shotgun (WGS) entry which is preliminary data.</text>
</comment>
<evidence type="ECO:0000313" key="13">
    <source>
        <dbReference type="Proteomes" id="UP000244161"/>
    </source>
</evidence>
<dbReference type="Gene3D" id="3.30.230.10">
    <property type="match status" value="1"/>
</dbReference>
<dbReference type="SUPFAM" id="SSF55060">
    <property type="entry name" value="GHMP Kinase, C-terminal domain"/>
    <property type="match status" value="1"/>
</dbReference>
<keyword evidence="2" id="KW-0444">Lipid biosynthesis</keyword>
<gene>
    <name evidence="12" type="ORF">C8U37_10527</name>
</gene>
<evidence type="ECO:0000259" key="11">
    <source>
        <dbReference type="Pfam" id="PF08544"/>
    </source>
</evidence>
<accession>A0A2T5IMV6</accession>
<keyword evidence="1" id="KW-0963">Cytoplasm</keyword>
<keyword evidence="3" id="KW-0808">Transferase</keyword>
<proteinExistence type="predicted"/>
<sequence>MIKTRCSTGKSHGKIILMGEHAVVHGEPSIALPFPAVEMTATVCEAEGPLTIDCSYYNGIAAEMPEILESMRTAIQSALNELQVPDENLAISLSSTIPAERGMGSSAAVSVALTRALFAYFDKPLDQATLLRLVNISEMVAHGNPSGLDAATASGDAPLFYIKGQPVEAFSLNLEAFLIVGDTGVTGQTKEAVASIATKLNGKNRQPYRDAITRLGSLAQTAKAAIEANDPHQLGKLMNQAHETLSFLDVSSPDLDRLVSAARSAGALGAKLTGGGRGGCMIALASTNSEAEKVEEAIRQAGAIRTWIYQMGGTEDAE</sequence>
<name>A0A2T5IMV6_9LACT</name>
<evidence type="ECO:0000256" key="4">
    <source>
        <dbReference type="ARBA" id="ARBA00022741"/>
    </source>
</evidence>
<evidence type="ECO:0000256" key="2">
    <source>
        <dbReference type="ARBA" id="ARBA00022516"/>
    </source>
</evidence>
<evidence type="ECO:0000259" key="10">
    <source>
        <dbReference type="Pfam" id="PF00288"/>
    </source>
</evidence>
<dbReference type="NCBIfam" id="TIGR00549">
    <property type="entry name" value="mevalon_kin"/>
    <property type="match status" value="1"/>
</dbReference>
<dbReference type="GO" id="GO:0004496">
    <property type="term" value="F:mevalonate kinase activity"/>
    <property type="evidence" value="ECO:0007669"/>
    <property type="project" value="InterPro"/>
</dbReference>
<evidence type="ECO:0000256" key="9">
    <source>
        <dbReference type="ARBA" id="ARBA00029438"/>
    </source>
</evidence>
<keyword evidence="8" id="KW-0443">Lipid metabolism</keyword>
<dbReference type="InterPro" id="IPR020568">
    <property type="entry name" value="Ribosomal_Su5_D2-typ_SF"/>
</dbReference>
<dbReference type="RefSeq" id="WP_108032017.1">
    <property type="nucleotide sequence ID" value="NZ_QAOM01000005.1"/>
</dbReference>